<accession>A0A5E4M4R1</accession>
<sequence>MDKNINNNEDQIKCEQNQKYIKELNEKLCDYDDVIAQRDEMQYQMSTALARLDSMKTKQMDMITEQVCRYDEINNNYNTDREELTQLIKENDCLRNENEKLCVKLNEQEGLLEELENVHLTLLQDAQNVQIKFEDVTEIANKYKERKRQMETELRVKDKDLICVKNILSEKVMYHTQLEKKLSIEQIQNDNLRFSINELKWKYDNTVRCLKAKITEQQSKLNEKMPKFTAIKRKLKGTQEEVEIQNYQTIELKKRVQKLRQFYFNRKNKTDRVVFEFKVKVKSKTLDLELIDTKLRNAQEENDKLQCQLNDQEETIKRLVPKIEQLHQDVRSIKETTELTTNVNKMECERHDKEVKAFQRKFELKDHEEEELEQLVSKQNEQIKKMKKQLFGMKFKTSELRNLDVTTLNCLELYVDKLSEEKKEPVTNQCKLFESNDNKCELNSKKCCNNPCVL</sequence>
<keyword evidence="3" id="KW-1185">Reference proteome</keyword>
<evidence type="ECO:0000313" key="3">
    <source>
        <dbReference type="Proteomes" id="UP000325440"/>
    </source>
</evidence>
<name>A0A5E4M4R1_9HEMI</name>
<dbReference type="EMBL" id="CABPRJ010000029">
    <property type="protein sequence ID" value="VVC26300.1"/>
    <property type="molecule type" value="Genomic_DNA"/>
</dbReference>
<feature type="coiled-coil region" evidence="1">
    <location>
        <begin position="288"/>
        <end position="315"/>
    </location>
</feature>
<evidence type="ECO:0000313" key="2">
    <source>
        <dbReference type="EMBL" id="VVC26300.1"/>
    </source>
</evidence>
<feature type="coiled-coil region" evidence="1">
    <location>
        <begin position="70"/>
        <end position="160"/>
    </location>
</feature>
<gene>
    <name evidence="2" type="ORF">CINCED_3A003401</name>
</gene>
<protein>
    <submittedName>
        <fullName evidence="2">Uncharacterized protein</fullName>
    </submittedName>
</protein>
<proteinExistence type="predicted"/>
<reference evidence="2 3" key="1">
    <citation type="submission" date="2019-08" db="EMBL/GenBank/DDBJ databases">
        <authorList>
            <person name="Alioto T."/>
            <person name="Alioto T."/>
            <person name="Gomez Garrido J."/>
        </authorList>
    </citation>
    <scope>NUCLEOTIDE SEQUENCE [LARGE SCALE GENOMIC DNA]</scope>
</reference>
<organism evidence="2 3">
    <name type="scientific">Cinara cedri</name>
    <dbReference type="NCBI Taxonomy" id="506608"/>
    <lineage>
        <taxon>Eukaryota</taxon>
        <taxon>Metazoa</taxon>
        <taxon>Ecdysozoa</taxon>
        <taxon>Arthropoda</taxon>
        <taxon>Hexapoda</taxon>
        <taxon>Insecta</taxon>
        <taxon>Pterygota</taxon>
        <taxon>Neoptera</taxon>
        <taxon>Paraneoptera</taxon>
        <taxon>Hemiptera</taxon>
        <taxon>Sternorrhyncha</taxon>
        <taxon>Aphidomorpha</taxon>
        <taxon>Aphidoidea</taxon>
        <taxon>Aphididae</taxon>
        <taxon>Lachninae</taxon>
        <taxon>Cinara</taxon>
    </lineage>
</organism>
<dbReference type="AlphaFoldDB" id="A0A5E4M4R1"/>
<dbReference type="OrthoDB" id="6616976at2759"/>
<evidence type="ECO:0000256" key="1">
    <source>
        <dbReference type="SAM" id="Coils"/>
    </source>
</evidence>
<keyword evidence="1" id="KW-0175">Coiled coil</keyword>
<dbReference type="Proteomes" id="UP000325440">
    <property type="component" value="Unassembled WGS sequence"/>
</dbReference>